<evidence type="ECO:0000313" key="1">
    <source>
        <dbReference type="EMBL" id="AFK15772.1"/>
    </source>
</evidence>
<name>A0AAU8Q8X4_CORPS</name>
<gene>
    <name evidence="1" type="ORF">CP258_00600</name>
</gene>
<sequence>MIQRSGVIWISEARLRRGKTVARRRRIRAGKIIVLQLKVIDAAGILHRVLGVRDTLKLAGVAEIIKTCFGFDAASPQSFYRCGEQVSMNDCLHAHTAAIRAGQLEYNWGLWRVSLSILDTYSREASAPEALCLGGSGDLYEPDAPVDTARINMAISGGKRAQETLAHVHEEVVSIIQRTRETGVIPLLQALGLGEEPNYAASGLQALPVEQSRQAREAWWSFVIGMACMGGKDLRSRVAGRLMRKLGWQEDLTDERIRELCGASISKLEELGGCGTHALSAVERIDIYRELLRKR</sequence>
<organism evidence="1 2">
    <name type="scientific">Corynebacterium pseudotuberculosis 258</name>
    <dbReference type="NCBI Taxonomy" id="1168865"/>
    <lineage>
        <taxon>Bacteria</taxon>
        <taxon>Bacillati</taxon>
        <taxon>Actinomycetota</taxon>
        <taxon>Actinomycetes</taxon>
        <taxon>Mycobacteriales</taxon>
        <taxon>Corynebacteriaceae</taxon>
        <taxon>Corynebacterium</taxon>
    </lineage>
</organism>
<protein>
    <submittedName>
        <fullName evidence="1">Uncharacterized protein</fullName>
    </submittedName>
</protein>
<dbReference type="RefSeq" id="WP_014366304.1">
    <property type="nucleotide sequence ID" value="NC_017945.3"/>
</dbReference>
<dbReference type="KEGG" id="coe:CP258_00600"/>
<reference evidence="1 2" key="1">
    <citation type="journal article" date="2013" name="J. Biotechnol.">
        <title>Genome sequence of Corynebacterium pseudotuberculosis biovar equi strain 258 and prediction of antigenic targets to improve biotechnological vaccine production.</title>
        <authorList>
            <person name="Soares S.C."/>
            <person name="Trost E."/>
            <person name="Ramos R.T."/>
            <person name="Carneiro A.R."/>
            <person name="Santos A.R."/>
            <person name="Pinto A.C."/>
            <person name="Barbosa E."/>
            <person name="Aburjaile F."/>
            <person name="Ali A."/>
            <person name="Diniz C.A."/>
            <person name="Hassan S.S."/>
            <person name="Fiaux K."/>
            <person name="Guimaraes L.C."/>
            <person name="Bakhtiar S.M."/>
            <person name="Pereira U."/>
            <person name="Almeida S.S."/>
            <person name="Abreu V.A."/>
            <person name="Rocha F.S."/>
            <person name="Dorella F.A."/>
            <person name="Miyoshi A."/>
            <person name="Silva A."/>
            <person name="Azevedo V."/>
            <person name="Tauch A."/>
        </authorList>
    </citation>
    <scope>NUCLEOTIDE SEQUENCE [LARGE SCALE GENOMIC DNA]</scope>
    <source>
        <strain evidence="1 2">258</strain>
    </source>
</reference>
<proteinExistence type="predicted"/>
<accession>A0AAU8Q8X4</accession>
<dbReference type="EMBL" id="CP003540">
    <property type="protein sequence ID" value="AFK15772.1"/>
    <property type="molecule type" value="Genomic_DNA"/>
</dbReference>
<evidence type="ECO:0000313" key="2">
    <source>
        <dbReference type="Proteomes" id="UP000006465"/>
    </source>
</evidence>
<dbReference type="Proteomes" id="UP000006465">
    <property type="component" value="Chromosome"/>
</dbReference>
<dbReference type="AlphaFoldDB" id="A0AAU8Q8X4"/>